<evidence type="ECO:0000256" key="3">
    <source>
        <dbReference type="ARBA" id="ARBA00013208"/>
    </source>
</evidence>
<dbReference type="CDD" id="cd06530">
    <property type="entry name" value="S26_SPase_I"/>
    <property type="match status" value="1"/>
</dbReference>
<name>A0A1F5BUC0_9BACT</name>
<proteinExistence type="inferred from homology"/>
<evidence type="ECO:0000313" key="10">
    <source>
        <dbReference type="EMBL" id="OGD34172.1"/>
    </source>
</evidence>
<gene>
    <name evidence="10" type="ORF">A2988_01695</name>
</gene>
<dbReference type="Proteomes" id="UP000176650">
    <property type="component" value="Unassembled WGS sequence"/>
</dbReference>
<evidence type="ECO:0000256" key="8">
    <source>
        <dbReference type="RuleBase" id="RU362042"/>
    </source>
</evidence>
<dbReference type="Pfam" id="PF10502">
    <property type="entry name" value="Peptidase_S26"/>
    <property type="match status" value="1"/>
</dbReference>
<keyword evidence="4 7" id="KW-0645">Protease</keyword>
<dbReference type="PROSITE" id="PS00501">
    <property type="entry name" value="SPASE_I_1"/>
    <property type="match status" value="1"/>
</dbReference>
<keyword evidence="5 7" id="KW-0378">Hydrolase</keyword>
<dbReference type="NCBIfam" id="TIGR02227">
    <property type="entry name" value="sigpep_I_bact"/>
    <property type="match status" value="1"/>
</dbReference>
<dbReference type="GO" id="GO:0009003">
    <property type="term" value="F:signal peptidase activity"/>
    <property type="evidence" value="ECO:0007669"/>
    <property type="project" value="UniProtKB-EC"/>
</dbReference>
<sequence length="193" mass="22181">MSFQKIRSFVWETAKLVFISLVIILPIRYFLVEPFFVLGASMEPTFQNGDYLVINEISYLTGKPNRGDVVVFQYPHNPKECESIVYQFTHSKNCPYYIKRVIALPGETVILNDRGVLIKNAESPDGFFLKEEYLANKETYGNTTTALGNEEYFVMGDNRGHSSDSRMWGPLARKYMTGKVLLRAFPFEKATLY</sequence>
<dbReference type="EC" id="3.4.21.89" evidence="3 7"/>
<dbReference type="PANTHER" id="PTHR43390:SF1">
    <property type="entry name" value="CHLOROPLAST PROCESSING PEPTIDASE"/>
    <property type="match status" value="1"/>
</dbReference>
<evidence type="ECO:0000256" key="7">
    <source>
        <dbReference type="RuleBase" id="RU003993"/>
    </source>
</evidence>
<dbReference type="InterPro" id="IPR019758">
    <property type="entry name" value="Pept_S26A_signal_pept_1_CS"/>
</dbReference>
<dbReference type="STRING" id="1797298.A2988_01695"/>
<evidence type="ECO:0000259" key="9">
    <source>
        <dbReference type="Pfam" id="PF10502"/>
    </source>
</evidence>
<comment type="subcellular location">
    <subcellularLocation>
        <location evidence="8">Membrane</location>
        <topology evidence="8">Single-pass type II membrane protein</topology>
    </subcellularLocation>
</comment>
<dbReference type="EMBL" id="MEYS01000002">
    <property type="protein sequence ID" value="OGD34172.1"/>
    <property type="molecule type" value="Genomic_DNA"/>
</dbReference>
<dbReference type="PROSITE" id="PS00761">
    <property type="entry name" value="SPASE_I_3"/>
    <property type="match status" value="1"/>
</dbReference>
<dbReference type="GO" id="GO:0006465">
    <property type="term" value="P:signal peptide processing"/>
    <property type="evidence" value="ECO:0007669"/>
    <property type="project" value="InterPro"/>
</dbReference>
<organism evidence="10 11">
    <name type="scientific">Candidatus Azambacteria bacterium RIFCSPLOWO2_01_FULL_46_25</name>
    <dbReference type="NCBI Taxonomy" id="1797298"/>
    <lineage>
        <taxon>Bacteria</taxon>
        <taxon>Candidatus Azamiibacteriota</taxon>
    </lineage>
</organism>
<dbReference type="PROSITE" id="PS00760">
    <property type="entry name" value="SPASE_I_2"/>
    <property type="match status" value="1"/>
</dbReference>
<comment type="caution">
    <text evidence="10">The sequence shown here is derived from an EMBL/GenBank/DDBJ whole genome shotgun (WGS) entry which is preliminary data.</text>
</comment>
<dbReference type="AlphaFoldDB" id="A0A1F5BUC0"/>
<dbReference type="InterPro" id="IPR000223">
    <property type="entry name" value="Pept_S26A_signal_pept_1"/>
</dbReference>
<evidence type="ECO:0000256" key="5">
    <source>
        <dbReference type="ARBA" id="ARBA00022801"/>
    </source>
</evidence>
<feature type="domain" description="Peptidase S26" evidence="9">
    <location>
        <begin position="11"/>
        <end position="183"/>
    </location>
</feature>
<dbReference type="GO" id="GO:0016020">
    <property type="term" value="C:membrane"/>
    <property type="evidence" value="ECO:0007669"/>
    <property type="project" value="UniProtKB-SubCell"/>
</dbReference>
<dbReference type="GO" id="GO:0004252">
    <property type="term" value="F:serine-type endopeptidase activity"/>
    <property type="evidence" value="ECO:0007669"/>
    <property type="project" value="InterPro"/>
</dbReference>
<comment type="similarity">
    <text evidence="2 8">Belongs to the peptidase S26 family.</text>
</comment>
<evidence type="ECO:0000256" key="2">
    <source>
        <dbReference type="ARBA" id="ARBA00009370"/>
    </source>
</evidence>
<evidence type="ECO:0000256" key="4">
    <source>
        <dbReference type="ARBA" id="ARBA00022670"/>
    </source>
</evidence>
<keyword evidence="7" id="KW-0812">Transmembrane</keyword>
<dbReference type="InterPro" id="IPR036286">
    <property type="entry name" value="LexA/Signal_pep-like_sf"/>
</dbReference>
<dbReference type="InterPro" id="IPR019533">
    <property type="entry name" value="Peptidase_S26"/>
</dbReference>
<feature type="transmembrane region" description="Helical" evidence="7">
    <location>
        <begin position="12"/>
        <end position="31"/>
    </location>
</feature>
<comment type="catalytic activity">
    <reaction evidence="1 7">
        <text>Cleavage of hydrophobic, N-terminal signal or leader sequences from secreted and periplasmic proteins.</text>
        <dbReference type="EC" id="3.4.21.89"/>
    </reaction>
</comment>
<accession>A0A1F5BUC0</accession>
<protein>
    <recommendedName>
        <fullName evidence="3 7">Signal peptidase I</fullName>
        <ecNumber evidence="3 7">3.4.21.89</ecNumber>
    </recommendedName>
</protein>
<keyword evidence="7" id="KW-0472">Membrane</keyword>
<reference evidence="10 11" key="1">
    <citation type="journal article" date="2016" name="Nat. Commun.">
        <title>Thousands of microbial genomes shed light on interconnected biogeochemical processes in an aquifer system.</title>
        <authorList>
            <person name="Anantharaman K."/>
            <person name="Brown C.T."/>
            <person name="Hug L.A."/>
            <person name="Sharon I."/>
            <person name="Castelle C.J."/>
            <person name="Probst A.J."/>
            <person name="Thomas B.C."/>
            <person name="Singh A."/>
            <person name="Wilkins M.J."/>
            <person name="Karaoz U."/>
            <person name="Brodie E.L."/>
            <person name="Williams K.H."/>
            <person name="Hubbard S.S."/>
            <person name="Banfield J.F."/>
        </authorList>
    </citation>
    <scope>NUCLEOTIDE SEQUENCE [LARGE SCALE GENOMIC DNA]</scope>
</reference>
<dbReference type="InterPro" id="IPR019757">
    <property type="entry name" value="Pept_S26A_signal_pept_1_Lys-AS"/>
</dbReference>
<dbReference type="InterPro" id="IPR019756">
    <property type="entry name" value="Pept_S26A_signal_pept_1_Ser-AS"/>
</dbReference>
<dbReference type="SUPFAM" id="SSF51306">
    <property type="entry name" value="LexA/Signal peptidase"/>
    <property type="match status" value="1"/>
</dbReference>
<dbReference type="PRINTS" id="PR00727">
    <property type="entry name" value="LEADERPTASE"/>
</dbReference>
<feature type="active site" evidence="6">
    <location>
        <position position="99"/>
    </location>
</feature>
<evidence type="ECO:0000256" key="6">
    <source>
        <dbReference type="PIRSR" id="PIRSR600223-1"/>
    </source>
</evidence>
<dbReference type="Gene3D" id="2.10.109.10">
    <property type="entry name" value="Umud Fragment, subunit A"/>
    <property type="match status" value="1"/>
</dbReference>
<keyword evidence="7" id="KW-1133">Transmembrane helix</keyword>
<evidence type="ECO:0000256" key="1">
    <source>
        <dbReference type="ARBA" id="ARBA00000677"/>
    </source>
</evidence>
<evidence type="ECO:0000313" key="11">
    <source>
        <dbReference type="Proteomes" id="UP000176650"/>
    </source>
</evidence>
<feature type="active site" evidence="6">
    <location>
        <position position="41"/>
    </location>
</feature>
<dbReference type="PANTHER" id="PTHR43390">
    <property type="entry name" value="SIGNAL PEPTIDASE I"/>
    <property type="match status" value="1"/>
</dbReference>